<dbReference type="EMBL" id="QKTX01000025">
    <property type="protein sequence ID" value="PZV76384.1"/>
    <property type="molecule type" value="Genomic_DNA"/>
</dbReference>
<dbReference type="AlphaFoldDB" id="A0A326RMR2"/>
<sequence length="325" mass="37848">MIEEITVNRNPPANLKPEDYPLFRQSLQTTFRRLHPITIKNAWILQDTVFSPGEFRFYSEFTHQKKLPLLPIAKRIGLCAVKSWKKIPKGIWILDEWSPNYFHWMADCLPRLWEGLDRAPEFSVILPEFFKNIPFVVQSLSLIKVRVEYFKTSENVKVDTLVLTARTASYPNFNLPLTKRTRANLALHSTKSPWRKIYISRKFAPKRRAHNEDEVEVLLVKKGFEIVYAEKLTVHQQIRLMSETSVLAGLHGAALTNMFFLPKTAKVLELRNQNDHLTQCFFKLASALDLAYYYTLNRGDSENTILTDFTIDLEALDKTLDQILF</sequence>
<dbReference type="OrthoDB" id="1156086at2"/>
<keyword evidence="1" id="KW-0328">Glycosyltransferase</keyword>
<dbReference type="InterPro" id="IPR049625">
    <property type="entry name" value="Glyco_transf_61_cat"/>
</dbReference>
<dbReference type="Proteomes" id="UP000248917">
    <property type="component" value="Unassembled WGS sequence"/>
</dbReference>
<reference evidence="5 6" key="1">
    <citation type="submission" date="2018-06" db="EMBL/GenBank/DDBJ databases">
        <title>Genomic Encyclopedia of Archaeal and Bacterial Type Strains, Phase II (KMG-II): from individual species to whole genera.</title>
        <authorList>
            <person name="Goeker M."/>
        </authorList>
    </citation>
    <scope>NUCLEOTIDE SEQUENCE [LARGE SCALE GENOMIC DNA]</scope>
    <source>
        <strain evidence="5 6">T4</strain>
    </source>
</reference>
<dbReference type="PANTHER" id="PTHR20961">
    <property type="entry name" value="GLYCOSYLTRANSFERASE"/>
    <property type="match status" value="1"/>
</dbReference>
<evidence type="ECO:0000259" key="4">
    <source>
        <dbReference type="Pfam" id="PF04577"/>
    </source>
</evidence>
<keyword evidence="2" id="KW-0808">Transferase</keyword>
<dbReference type="InterPro" id="IPR007657">
    <property type="entry name" value="Glycosyltransferase_61"/>
</dbReference>
<comment type="caution">
    <text evidence="5">The sequence shown here is derived from an EMBL/GenBank/DDBJ whole genome shotgun (WGS) entry which is preliminary data.</text>
</comment>
<evidence type="ECO:0000313" key="5">
    <source>
        <dbReference type="EMBL" id="PZV76384.1"/>
    </source>
</evidence>
<dbReference type="Pfam" id="PF04577">
    <property type="entry name" value="Glyco_transf_61"/>
    <property type="match status" value="1"/>
</dbReference>
<keyword evidence="6" id="KW-1185">Reference proteome</keyword>
<evidence type="ECO:0000256" key="3">
    <source>
        <dbReference type="ARBA" id="ARBA00023180"/>
    </source>
</evidence>
<organism evidence="5 6">
    <name type="scientific">Algoriphagus aquaeductus</name>
    <dbReference type="NCBI Taxonomy" id="475299"/>
    <lineage>
        <taxon>Bacteria</taxon>
        <taxon>Pseudomonadati</taxon>
        <taxon>Bacteroidota</taxon>
        <taxon>Cytophagia</taxon>
        <taxon>Cytophagales</taxon>
        <taxon>Cyclobacteriaceae</taxon>
        <taxon>Algoriphagus</taxon>
    </lineage>
</organism>
<evidence type="ECO:0000313" key="6">
    <source>
        <dbReference type="Proteomes" id="UP000248917"/>
    </source>
</evidence>
<evidence type="ECO:0000256" key="1">
    <source>
        <dbReference type="ARBA" id="ARBA00022676"/>
    </source>
</evidence>
<accession>A0A326RMR2</accession>
<gene>
    <name evidence="5" type="ORF">CLV31_12513</name>
</gene>
<protein>
    <submittedName>
        <fullName evidence="5">Uncharacterized protein DUF563</fullName>
    </submittedName>
</protein>
<name>A0A326RMR2_9BACT</name>
<proteinExistence type="predicted"/>
<feature type="domain" description="Glycosyltransferase 61 catalytic" evidence="4">
    <location>
        <begin position="101"/>
        <end position="267"/>
    </location>
</feature>
<keyword evidence="3" id="KW-0325">Glycoprotein</keyword>
<dbReference type="GO" id="GO:0016757">
    <property type="term" value="F:glycosyltransferase activity"/>
    <property type="evidence" value="ECO:0007669"/>
    <property type="project" value="UniProtKB-KW"/>
</dbReference>
<evidence type="ECO:0000256" key="2">
    <source>
        <dbReference type="ARBA" id="ARBA00022679"/>
    </source>
</evidence>
<dbReference type="RefSeq" id="WP_111395015.1">
    <property type="nucleotide sequence ID" value="NZ_QKTX01000025.1"/>
</dbReference>